<dbReference type="Proteomes" id="UP000311919">
    <property type="component" value="Unassembled WGS sequence"/>
</dbReference>
<evidence type="ECO:0000313" key="7">
    <source>
        <dbReference type="Proteomes" id="UP000311919"/>
    </source>
</evidence>
<dbReference type="PANTHER" id="PTHR12425">
    <property type="entry name" value="SYNEMBRYN"/>
    <property type="match status" value="1"/>
</dbReference>
<keyword evidence="4" id="KW-0344">Guanine-nucleotide releasing factor</keyword>
<evidence type="ECO:0000256" key="5">
    <source>
        <dbReference type="ARBA" id="ARBA00023186"/>
    </source>
</evidence>
<dbReference type="OrthoDB" id="5585685at2759"/>
<gene>
    <name evidence="6" type="ORF">EWB00_008907</name>
</gene>
<dbReference type="AlphaFoldDB" id="A0A4Z2DSF0"/>
<proteinExistence type="inferred from homology"/>
<dbReference type="InterPro" id="IPR016024">
    <property type="entry name" value="ARM-type_fold"/>
</dbReference>
<dbReference type="InterPro" id="IPR019318">
    <property type="entry name" value="Gua_nucleotide_exch_fac_Ric8"/>
</dbReference>
<keyword evidence="5" id="KW-0143">Chaperone</keyword>
<dbReference type="GO" id="GO:0001965">
    <property type="term" value="F:G-protein alpha-subunit binding"/>
    <property type="evidence" value="ECO:0007669"/>
    <property type="project" value="TreeGrafter"/>
</dbReference>
<dbReference type="STRING" id="6182.A0A4Z2DSF0"/>
<accession>A0A4Z2DSF0</accession>
<dbReference type="EMBL" id="SKCS01000050">
    <property type="protein sequence ID" value="TNN19433.1"/>
    <property type="molecule type" value="Genomic_DNA"/>
</dbReference>
<dbReference type="InterPro" id="IPR008376">
    <property type="entry name" value="Chaperone_Ric-8_A/B"/>
</dbReference>
<dbReference type="PRINTS" id="PR01802">
    <property type="entry name" value="SYNEMBRYN"/>
</dbReference>
<evidence type="ECO:0000313" key="6">
    <source>
        <dbReference type="EMBL" id="TNN19433.1"/>
    </source>
</evidence>
<organism evidence="6 7">
    <name type="scientific">Schistosoma japonicum</name>
    <name type="common">Blood fluke</name>
    <dbReference type="NCBI Taxonomy" id="6182"/>
    <lineage>
        <taxon>Eukaryota</taxon>
        <taxon>Metazoa</taxon>
        <taxon>Spiralia</taxon>
        <taxon>Lophotrochozoa</taxon>
        <taxon>Platyhelminthes</taxon>
        <taxon>Trematoda</taxon>
        <taxon>Digenea</taxon>
        <taxon>Strigeidida</taxon>
        <taxon>Schistosomatoidea</taxon>
        <taxon>Schistosomatidae</taxon>
        <taxon>Schistosoma</taxon>
    </lineage>
</organism>
<protein>
    <submittedName>
        <fullName evidence="6">Synembryn-A</fullName>
    </submittedName>
</protein>
<keyword evidence="7" id="KW-1185">Reference proteome</keyword>
<reference evidence="6 7" key="1">
    <citation type="submission" date="2019-03" db="EMBL/GenBank/DDBJ databases">
        <title>An improved genome assembly of the fluke Schistosoma japonicum.</title>
        <authorList>
            <person name="Hu W."/>
            <person name="Luo F."/>
            <person name="Yin M."/>
            <person name="Mo X."/>
            <person name="Sun C."/>
            <person name="Wu Q."/>
            <person name="Zhu B."/>
            <person name="Xiang M."/>
            <person name="Wang J."/>
            <person name="Wang Y."/>
            <person name="Zhang T."/>
            <person name="Xu B."/>
            <person name="Zheng H."/>
            <person name="Feng Z."/>
        </authorList>
    </citation>
    <scope>NUCLEOTIDE SEQUENCE [LARGE SCALE GENOMIC DNA]</scope>
    <source>
        <strain evidence="6">HuSjv2</strain>
        <tissue evidence="6">Worms</tissue>
    </source>
</reference>
<comment type="caution">
    <text evidence="6">The sequence shown here is derived from an EMBL/GenBank/DDBJ whole genome shotgun (WGS) entry which is preliminary data.</text>
</comment>
<dbReference type="GO" id="GO:0005938">
    <property type="term" value="C:cell cortex"/>
    <property type="evidence" value="ECO:0007669"/>
    <property type="project" value="UniProtKB-SubCell"/>
</dbReference>
<dbReference type="SUPFAM" id="SSF48371">
    <property type="entry name" value="ARM repeat"/>
    <property type="match status" value="1"/>
</dbReference>
<comment type="subcellular location">
    <subcellularLocation>
        <location evidence="1">Cytoplasm</location>
        <location evidence="1">Cell cortex</location>
    </subcellularLocation>
</comment>
<evidence type="ECO:0000256" key="1">
    <source>
        <dbReference type="ARBA" id="ARBA00004544"/>
    </source>
</evidence>
<dbReference type="PANTHER" id="PTHR12425:SF5">
    <property type="entry name" value="SYNEMBRYN"/>
    <property type="match status" value="1"/>
</dbReference>
<dbReference type="InterPro" id="IPR011989">
    <property type="entry name" value="ARM-like"/>
</dbReference>
<name>A0A4Z2DSF0_SCHJA</name>
<dbReference type="Pfam" id="PF10165">
    <property type="entry name" value="Ric8"/>
    <property type="match status" value="1"/>
</dbReference>
<evidence type="ECO:0000256" key="3">
    <source>
        <dbReference type="ARBA" id="ARBA00022490"/>
    </source>
</evidence>
<evidence type="ECO:0000256" key="2">
    <source>
        <dbReference type="ARBA" id="ARBA00009049"/>
    </source>
</evidence>
<evidence type="ECO:0000256" key="4">
    <source>
        <dbReference type="ARBA" id="ARBA00022658"/>
    </source>
</evidence>
<keyword evidence="3" id="KW-0963">Cytoplasm</keyword>
<sequence>MCDSNSVLDNFVLEVGFHNYYIITSKKNDCNFAIENIGLEAKEGILRECRRVLQNHDTNELYTCLCCLRILTRDEVLRKNITSQFFLSQLFEIAFEFNSDLQSPKINVEALKSLSNIVFKEPCSIDQLKVMGLIKKLIESVESPSAILDKERLLLCLKLLFIVTAMDSSSREELIKSNALQTFMKFLDIKRLDITSEVATETLKTVYNILYSTKDGDVTKELDDDIQKLVVMLRHILQDSLLDQFNNYALISQVVNVLNIIPKRSYKYLLDDTSDSVSDNKVNEMSSIEVLIAFLHSQLKLDCSKEFESTNDMRTDERICPILNCLTRACKSNRQIRKFCRLKVLPYLGKDVTRLPEDGDSIRNHLCKLLTHPVQIVGESAALFIFVLCKENIGRAVKYTGFGNFAGFLARHALLGKPSKAIRQSKCNAMSDDEYSDTSTESETEEYKQLKEDVNPVTGRWEVPQPNPMENMSEEQKEYLAMDLVQKIDRLERSGLIQPGTIGEDGRVRPVQHILELIQTKDEDQKSDESAS</sequence>
<comment type="similarity">
    <text evidence="2">Belongs to the synembryn family.</text>
</comment>
<dbReference type="Gene3D" id="1.25.10.10">
    <property type="entry name" value="Leucine-rich Repeat Variant"/>
    <property type="match status" value="1"/>
</dbReference>
<dbReference type="GO" id="GO:0007186">
    <property type="term" value="P:G protein-coupled receptor signaling pathway"/>
    <property type="evidence" value="ECO:0007669"/>
    <property type="project" value="TreeGrafter"/>
</dbReference>
<dbReference type="GO" id="GO:0005085">
    <property type="term" value="F:guanyl-nucleotide exchange factor activity"/>
    <property type="evidence" value="ECO:0007669"/>
    <property type="project" value="UniProtKB-KW"/>
</dbReference>